<dbReference type="PANTHER" id="PTHR10151">
    <property type="entry name" value="ECTONUCLEOTIDE PYROPHOSPHATASE/PHOSPHODIESTERASE"/>
    <property type="match status" value="1"/>
</dbReference>
<organism evidence="1 2">
    <name type="scientific">Hesseltinella vesiculosa</name>
    <dbReference type="NCBI Taxonomy" id="101127"/>
    <lineage>
        <taxon>Eukaryota</taxon>
        <taxon>Fungi</taxon>
        <taxon>Fungi incertae sedis</taxon>
        <taxon>Mucoromycota</taxon>
        <taxon>Mucoromycotina</taxon>
        <taxon>Mucoromycetes</taxon>
        <taxon>Mucorales</taxon>
        <taxon>Cunninghamellaceae</taxon>
        <taxon>Hesseltinella</taxon>
    </lineage>
</organism>
<name>A0A1X2GR13_9FUNG</name>
<dbReference type="PANTHER" id="PTHR10151:SF120">
    <property type="entry name" value="BIS(5'-ADENOSYL)-TRIPHOSPHATASE"/>
    <property type="match status" value="1"/>
</dbReference>
<dbReference type="GO" id="GO:0017111">
    <property type="term" value="F:ribonucleoside triphosphate phosphatase activity"/>
    <property type="evidence" value="ECO:0007669"/>
    <property type="project" value="TreeGrafter"/>
</dbReference>
<keyword evidence="2" id="KW-1185">Reference proteome</keyword>
<sequence length="353" mass="40356">MKLFSFRTWFSEKSLARDMTFYNGTHYFGPTVILISLDGFRQDYLQRGITPNLIEFANQGVQAEYLTPSFPSITFPNHWTLVTGLYPEAHGIVGNEFYDPALDERFIHKKVEISSQTKWWKGEPVISPCTLPGATWTHALALIGIVDMANCHQARKKVSCRDVAWFLGDLHGMADSNKMQGIYYDEILSPESLSYMMEREAWPLLNIRPKRDASPHALQQMYDELLQYQQQHPDTAHYRVFLRKNVPEAYHYSNNDRIAPIVMVLDVGYAIVEKGGYFPKGIHGYDNPAEEMRAIFMARGPRIDRLLGRGSMLNPFQSTEVYHFVADILNLTPAPSNCTLCSHCVSRQPDPVI</sequence>
<dbReference type="AlphaFoldDB" id="A0A1X2GR13"/>
<dbReference type="InterPro" id="IPR002591">
    <property type="entry name" value="Phosphodiest/P_Trfase"/>
</dbReference>
<dbReference type="InterPro" id="IPR017850">
    <property type="entry name" value="Alkaline_phosphatase_core_sf"/>
</dbReference>
<gene>
    <name evidence="1" type="ORF">DM01DRAFT_1205594</name>
</gene>
<dbReference type="STRING" id="101127.A0A1X2GR13"/>
<evidence type="ECO:0000313" key="1">
    <source>
        <dbReference type="EMBL" id="ORX58727.1"/>
    </source>
</evidence>
<dbReference type="GO" id="GO:0009141">
    <property type="term" value="P:nucleoside triphosphate metabolic process"/>
    <property type="evidence" value="ECO:0007669"/>
    <property type="project" value="TreeGrafter"/>
</dbReference>
<dbReference type="Proteomes" id="UP000242146">
    <property type="component" value="Unassembled WGS sequence"/>
</dbReference>
<dbReference type="EMBL" id="MCGT01000006">
    <property type="protein sequence ID" value="ORX58727.1"/>
    <property type="molecule type" value="Genomic_DNA"/>
</dbReference>
<reference evidence="1 2" key="1">
    <citation type="submission" date="2016-07" db="EMBL/GenBank/DDBJ databases">
        <title>Pervasive Adenine N6-methylation of Active Genes in Fungi.</title>
        <authorList>
            <consortium name="DOE Joint Genome Institute"/>
            <person name="Mondo S.J."/>
            <person name="Dannebaum R.O."/>
            <person name="Kuo R.C."/>
            <person name="Labutti K."/>
            <person name="Haridas S."/>
            <person name="Kuo A."/>
            <person name="Salamov A."/>
            <person name="Ahrendt S.R."/>
            <person name="Lipzen A."/>
            <person name="Sullivan W."/>
            <person name="Andreopoulos W.B."/>
            <person name="Clum A."/>
            <person name="Lindquist E."/>
            <person name="Daum C."/>
            <person name="Ramamoorthy G.K."/>
            <person name="Gryganskyi A."/>
            <person name="Culley D."/>
            <person name="Magnuson J.K."/>
            <person name="James T.Y."/>
            <person name="O'Malley M.A."/>
            <person name="Stajich J.E."/>
            <person name="Spatafora J.W."/>
            <person name="Visel A."/>
            <person name="Grigoriev I.V."/>
        </authorList>
    </citation>
    <scope>NUCLEOTIDE SEQUENCE [LARGE SCALE GENOMIC DNA]</scope>
    <source>
        <strain evidence="1 2">NRRL 3301</strain>
    </source>
</reference>
<dbReference type="GO" id="GO:0047429">
    <property type="term" value="F:nucleoside triphosphate diphosphatase activity"/>
    <property type="evidence" value="ECO:0007669"/>
    <property type="project" value="TreeGrafter"/>
</dbReference>
<dbReference type="OrthoDB" id="415411at2759"/>
<proteinExistence type="predicted"/>
<dbReference type="Gene3D" id="3.40.720.10">
    <property type="entry name" value="Alkaline Phosphatase, subunit A"/>
    <property type="match status" value="2"/>
</dbReference>
<dbReference type="SUPFAM" id="SSF53649">
    <property type="entry name" value="Alkaline phosphatase-like"/>
    <property type="match status" value="1"/>
</dbReference>
<comment type="caution">
    <text evidence="1">The sequence shown here is derived from an EMBL/GenBank/DDBJ whole genome shotgun (WGS) entry which is preliminary data.</text>
</comment>
<accession>A0A1X2GR13</accession>
<evidence type="ECO:0000313" key="2">
    <source>
        <dbReference type="Proteomes" id="UP000242146"/>
    </source>
</evidence>
<dbReference type="CDD" id="cd16018">
    <property type="entry name" value="Enpp"/>
    <property type="match status" value="1"/>
</dbReference>
<protein>
    <submittedName>
        <fullName evidence="1">Alkaline phosphatase-like protein</fullName>
    </submittedName>
</protein>
<dbReference type="Pfam" id="PF01663">
    <property type="entry name" value="Phosphodiest"/>
    <property type="match status" value="2"/>
</dbReference>